<feature type="active site" description="Proton acceptor" evidence="7">
    <location>
        <position position="20"/>
    </location>
</feature>
<feature type="binding site" evidence="7">
    <location>
        <position position="153"/>
    </location>
    <ligand>
        <name>IMP</name>
        <dbReference type="ChEBI" id="CHEBI:58053"/>
        <note>ligand shared between dimeric partners</note>
    </ligand>
</feature>
<dbReference type="PANTHER" id="PTHR11846:SF0">
    <property type="entry name" value="ADENYLOSUCCINATE SYNTHETASE"/>
    <property type="match status" value="1"/>
</dbReference>
<dbReference type="InterPro" id="IPR001114">
    <property type="entry name" value="Adenylosuccinate_synthetase"/>
</dbReference>
<evidence type="ECO:0000256" key="6">
    <source>
        <dbReference type="ARBA" id="ARBA00023134"/>
    </source>
</evidence>
<dbReference type="GO" id="GO:0044208">
    <property type="term" value="P:'de novo' AMP biosynthetic process"/>
    <property type="evidence" value="ECO:0007669"/>
    <property type="project" value="UniProtKB-UniRule"/>
</dbReference>
<dbReference type="UniPathway" id="UPA00075">
    <property type="reaction ID" value="UER00335"/>
</dbReference>
<feature type="binding site" evidence="7">
    <location>
        <begin position="347"/>
        <end position="349"/>
    </location>
    <ligand>
        <name>GTP</name>
        <dbReference type="ChEBI" id="CHEBI:37565"/>
    </ligand>
</feature>
<dbReference type="Pfam" id="PF00709">
    <property type="entry name" value="Adenylsucc_synt"/>
    <property type="match status" value="1"/>
</dbReference>
<comment type="function">
    <text evidence="7">Plays an important role in the de novo pathway of purine nucleotide biosynthesis. Catalyzes the first committed step in the biosynthesis of AMP from IMP.</text>
</comment>
<dbReference type="SMART" id="SM00788">
    <property type="entry name" value="Adenylsucc_synt"/>
    <property type="match status" value="1"/>
</dbReference>
<dbReference type="InterPro" id="IPR042109">
    <property type="entry name" value="Adenylosuccinate_synth_dom1"/>
</dbReference>
<organism evidence="9 10">
    <name type="scientific">Saccharothrix australiensis</name>
    <dbReference type="NCBI Taxonomy" id="2072"/>
    <lineage>
        <taxon>Bacteria</taxon>
        <taxon>Bacillati</taxon>
        <taxon>Actinomycetota</taxon>
        <taxon>Actinomycetes</taxon>
        <taxon>Pseudonocardiales</taxon>
        <taxon>Pseudonocardiaceae</taxon>
        <taxon>Saccharothrix</taxon>
    </lineage>
</organism>
<proteinExistence type="inferred from homology"/>
<dbReference type="Proteomes" id="UP000282084">
    <property type="component" value="Unassembled WGS sequence"/>
</dbReference>
<dbReference type="HAMAP" id="MF_00011">
    <property type="entry name" value="Adenylosucc_synth"/>
    <property type="match status" value="1"/>
</dbReference>
<dbReference type="GO" id="GO:0046040">
    <property type="term" value="P:IMP metabolic process"/>
    <property type="evidence" value="ECO:0007669"/>
    <property type="project" value="TreeGrafter"/>
</dbReference>
<dbReference type="InterPro" id="IPR027417">
    <property type="entry name" value="P-loop_NTPase"/>
</dbReference>
<evidence type="ECO:0000256" key="3">
    <source>
        <dbReference type="ARBA" id="ARBA00022741"/>
    </source>
</evidence>
<feature type="binding site" evidence="7">
    <location>
        <position position="20"/>
    </location>
    <ligand>
        <name>Mg(2+)</name>
        <dbReference type="ChEBI" id="CHEBI:18420"/>
    </ligand>
</feature>
<accession>A0A495W0F0</accession>
<comment type="cofactor">
    <cofactor evidence="7">
        <name>Mg(2+)</name>
        <dbReference type="ChEBI" id="CHEBI:18420"/>
    </cofactor>
    <text evidence="7">Binds 1 Mg(2+) ion per subunit.</text>
</comment>
<feature type="binding site" description="in other chain" evidence="7">
    <location>
        <begin position="20"/>
        <end position="23"/>
    </location>
    <ligand>
        <name>IMP</name>
        <dbReference type="ChEBI" id="CHEBI:58053"/>
        <note>ligand shared between dimeric partners</note>
    </ligand>
</feature>
<dbReference type="Gene3D" id="3.40.440.10">
    <property type="entry name" value="Adenylosuccinate Synthetase, subunit A, domain 1"/>
    <property type="match status" value="1"/>
</dbReference>
<dbReference type="PANTHER" id="PTHR11846">
    <property type="entry name" value="ADENYLOSUCCINATE SYNTHETASE"/>
    <property type="match status" value="1"/>
</dbReference>
<dbReference type="Gene3D" id="3.90.170.10">
    <property type="entry name" value="Adenylosuccinate Synthetase, subunit A, domain 3"/>
    <property type="match status" value="1"/>
</dbReference>
<reference evidence="9 10" key="1">
    <citation type="submission" date="2018-10" db="EMBL/GenBank/DDBJ databases">
        <title>Sequencing the genomes of 1000 actinobacteria strains.</title>
        <authorList>
            <person name="Klenk H.-P."/>
        </authorList>
    </citation>
    <scope>NUCLEOTIDE SEQUENCE [LARGE SCALE GENOMIC DNA]</scope>
    <source>
        <strain evidence="9 10">DSM 43800</strain>
    </source>
</reference>
<evidence type="ECO:0000256" key="2">
    <source>
        <dbReference type="ARBA" id="ARBA00022723"/>
    </source>
</evidence>
<dbReference type="EC" id="6.3.4.4" evidence="7 8"/>
<protein>
    <recommendedName>
        <fullName evidence="7 8">Adenylosuccinate synthetase</fullName>
        <shortName evidence="7">AMPSase</shortName>
        <shortName evidence="7">AdSS</shortName>
        <ecNumber evidence="7 8">6.3.4.4</ecNumber>
    </recommendedName>
    <alternativeName>
        <fullName evidence="7">IMP--aspartate ligase</fullName>
    </alternativeName>
</protein>
<dbReference type="GO" id="GO:0000287">
    <property type="term" value="F:magnesium ion binding"/>
    <property type="evidence" value="ECO:0007669"/>
    <property type="project" value="UniProtKB-UniRule"/>
</dbReference>
<keyword evidence="10" id="KW-1185">Reference proteome</keyword>
<dbReference type="OrthoDB" id="3959406at2"/>
<comment type="pathway">
    <text evidence="7 8">Purine metabolism; AMP biosynthesis via de novo pathway; AMP from IMP: step 1/2.</text>
</comment>
<name>A0A495W0F0_9PSEU</name>
<keyword evidence="6 7" id="KW-0342">GTP-binding</keyword>
<evidence type="ECO:0000256" key="1">
    <source>
        <dbReference type="ARBA" id="ARBA00022598"/>
    </source>
</evidence>
<evidence type="ECO:0000313" key="9">
    <source>
        <dbReference type="EMBL" id="RKT54929.1"/>
    </source>
</evidence>
<dbReference type="InterPro" id="IPR042110">
    <property type="entry name" value="Adenylosuccinate_synth_dom2"/>
</dbReference>
<feature type="binding site" description="in other chain" evidence="7">
    <location>
        <position position="244"/>
    </location>
    <ligand>
        <name>IMP</name>
        <dbReference type="ChEBI" id="CHEBI:58053"/>
        <note>ligand shared between dimeric partners</note>
    </ligand>
</feature>
<dbReference type="PROSITE" id="PS01266">
    <property type="entry name" value="ADENYLOSUCCIN_SYN_1"/>
    <property type="match status" value="1"/>
</dbReference>
<comment type="caution">
    <text evidence="9">The sequence shown here is derived from an EMBL/GenBank/DDBJ whole genome shotgun (WGS) entry which is preliminary data.</text>
</comment>
<feature type="binding site" description="in other chain" evidence="7">
    <location>
        <position position="259"/>
    </location>
    <ligand>
        <name>IMP</name>
        <dbReference type="ChEBI" id="CHEBI:58053"/>
        <note>ligand shared between dimeric partners</note>
    </ligand>
</feature>
<keyword evidence="4 7" id="KW-0658">Purine biosynthesis</keyword>
<comment type="catalytic activity">
    <reaction evidence="7 8">
        <text>IMP + L-aspartate + GTP = N(6)-(1,2-dicarboxyethyl)-AMP + GDP + phosphate + 2 H(+)</text>
        <dbReference type="Rhea" id="RHEA:15753"/>
        <dbReference type="ChEBI" id="CHEBI:15378"/>
        <dbReference type="ChEBI" id="CHEBI:29991"/>
        <dbReference type="ChEBI" id="CHEBI:37565"/>
        <dbReference type="ChEBI" id="CHEBI:43474"/>
        <dbReference type="ChEBI" id="CHEBI:57567"/>
        <dbReference type="ChEBI" id="CHEBI:58053"/>
        <dbReference type="ChEBI" id="CHEBI:58189"/>
        <dbReference type="EC" id="6.3.4.4"/>
    </reaction>
</comment>
<evidence type="ECO:0000256" key="4">
    <source>
        <dbReference type="ARBA" id="ARBA00022755"/>
    </source>
</evidence>
<keyword evidence="5 7" id="KW-0460">Magnesium</keyword>
<comment type="subcellular location">
    <subcellularLocation>
        <location evidence="7">Cytoplasm</location>
    </subcellularLocation>
</comment>
<comment type="similarity">
    <text evidence="7 8">Belongs to the adenylosuccinate synthetase family.</text>
</comment>
<gene>
    <name evidence="7" type="primary">purA</name>
    <name evidence="9" type="ORF">C8E97_3581</name>
</gene>
<feature type="binding site" evidence="7">
    <location>
        <begin position="408"/>
        <end position="410"/>
    </location>
    <ligand>
        <name>GTP</name>
        <dbReference type="ChEBI" id="CHEBI:37565"/>
    </ligand>
</feature>
<comment type="caution">
    <text evidence="7">Lacks conserved residue(s) required for the propagation of feature annotation.</text>
</comment>
<evidence type="ECO:0000256" key="5">
    <source>
        <dbReference type="ARBA" id="ARBA00022842"/>
    </source>
</evidence>
<dbReference type="GO" id="GO:0005525">
    <property type="term" value="F:GTP binding"/>
    <property type="evidence" value="ECO:0007669"/>
    <property type="project" value="UniProtKB-UniRule"/>
</dbReference>
<keyword evidence="7" id="KW-0963">Cytoplasm</keyword>
<evidence type="ECO:0000256" key="8">
    <source>
        <dbReference type="RuleBase" id="RU000520"/>
    </source>
</evidence>
<sequence length="424" mass="44225">MTGRAGVTGHVVVVGLGFGDEGKGAVVDALCRDGSVSSVVRFNGGAQAAHNVVADGRHHTFSQFGSGTLAGVPTLLSRHVLVEPIALAAEARELAALGVADPLRLVTAHADALLTTPFHVAANRVREDARGPRRHGSCGKGIGETVWYSLLARRAARPGDVVEGQVVPGEPGEAPTVGDCARRAVLRRKLDALARCYRPLAGDGTSVAGLVALYRAFADAVRIVDGDEVGRRADAGRLVLEGAQGVLLDQDHGFHPHTTWSSTTPRNARLLLGGRPARVLGVTRTYQTRHGAGPLPTEDAALPARFPERHNGTGEYQGAWRAGHLDAVLLRHAVAACGGVDGLAVTHLDARDLSVATAYRTASGPVTRLPAGVDRTAFVAGCAPVVEPLPDPVAWLEREVGVPVEVTGRGPDRADYTVRTPVAA</sequence>
<dbReference type="InterPro" id="IPR042111">
    <property type="entry name" value="Adenylosuccinate_synth_dom3"/>
</dbReference>
<evidence type="ECO:0000313" key="10">
    <source>
        <dbReference type="Proteomes" id="UP000282084"/>
    </source>
</evidence>
<dbReference type="Gene3D" id="1.10.300.10">
    <property type="entry name" value="Adenylosuccinate Synthetase, subunit A, domain 2"/>
    <property type="match status" value="1"/>
</dbReference>
<keyword evidence="2 7" id="KW-0479">Metal-binding</keyword>
<dbReference type="SUPFAM" id="SSF52540">
    <property type="entry name" value="P-loop containing nucleoside triphosphate hydrolases"/>
    <property type="match status" value="1"/>
</dbReference>
<keyword evidence="3 7" id="KW-0547">Nucleotide-binding</keyword>
<dbReference type="GO" id="GO:0004019">
    <property type="term" value="F:adenylosuccinate synthase activity"/>
    <property type="evidence" value="ECO:0007669"/>
    <property type="project" value="UniProtKB-UniRule"/>
</dbReference>
<evidence type="ECO:0000256" key="7">
    <source>
        <dbReference type="HAMAP-Rule" id="MF_00011"/>
    </source>
</evidence>
<dbReference type="GO" id="GO:0005737">
    <property type="term" value="C:cytoplasm"/>
    <property type="evidence" value="ECO:0007669"/>
    <property type="project" value="UniProtKB-SubCell"/>
</dbReference>
<feature type="binding site" evidence="7">
    <location>
        <begin position="19"/>
        <end position="25"/>
    </location>
    <ligand>
        <name>GTP</name>
        <dbReference type="ChEBI" id="CHEBI:37565"/>
    </ligand>
</feature>
<comment type="subunit">
    <text evidence="7">Homodimer.</text>
</comment>
<feature type="active site" description="Proton donor" evidence="7">
    <location>
        <position position="50"/>
    </location>
</feature>
<dbReference type="InterPro" id="IPR018220">
    <property type="entry name" value="Adenylosuccin_syn_GTP-bd"/>
</dbReference>
<keyword evidence="1 7" id="KW-0436">Ligase</keyword>
<dbReference type="EMBL" id="RBXO01000001">
    <property type="protein sequence ID" value="RKT54929.1"/>
    <property type="molecule type" value="Genomic_DNA"/>
</dbReference>
<dbReference type="RefSeq" id="WP_121006717.1">
    <property type="nucleotide sequence ID" value="NZ_RBXO01000001.1"/>
</dbReference>
<dbReference type="AlphaFoldDB" id="A0A495W0F0"/>